<keyword evidence="2" id="KW-0614">Plasmid</keyword>
<evidence type="ECO:0000313" key="2">
    <source>
        <dbReference type="EMBL" id="ABM97169.1"/>
    </source>
</evidence>
<reference evidence="2 3" key="1">
    <citation type="journal article" date="2007" name="J. Bacteriol.">
        <title>Whole-genome analysis of the methyl tert-butyl ether-degrading beta-proteobacterium Methylibium petroleiphilum PM1.</title>
        <authorList>
            <person name="Kane S.R."/>
            <person name="Chakicherla A.Y."/>
            <person name="Chain P.S.G."/>
            <person name="Schmidt R."/>
            <person name="Shin M.W."/>
            <person name="Legler T.C."/>
            <person name="Scow K.M."/>
            <person name="Larimer F.W."/>
            <person name="Lucas S.M."/>
            <person name="Richardson P.M."/>
            <person name="Hristova K.R."/>
        </authorList>
    </citation>
    <scope>NUCLEOTIDE SEQUENCE [LARGE SCALE GENOMIC DNA]</scope>
    <source>
        <strain evidence="3">ATCC BAA-1232 / LMG 22953 / PM1</strain>
        <plasmid evidence="2 3">RPME01</plasmid>
    </source>
</reference>
<proteinExistence type="predicted"/>
<accession>A2SNN0</accession>
<dbReference type="AlphaFoldDB" id="A2SNN0"/>
<dbReference type="SUPFAM" id="SSF52540">
    <property type="entry name" value="P-loop containing nucleoside triphosphate hydrolases"/>
    <property type="match status" value="1"/>
</dbReference>
<feature type="domain" description="ATPase dynein-related AAA" evidence="1">
    <location>
        <begin position="71"/>
        <end position="117"/>
    </location>
</feature>
<dbReference type="InterPro" id="IPR011704">
    <property type="entry name" value="ATPase_dyneun-rel_AAA"/>
</dbReference>
<dbReference type="HOGENOM" id="CLU_051316_0_0_4"/>
<dbReference type="Pfam" id="PF07728">
    <property type="entry name" value="AAA_5"/>
    <property type="match status" value="2"/>
</dbReference>
<dbReference type="EMBL" id="CP000556">
    <property type="protein sequence ID" value="ABM97169.1"/>
    <property type="molecule type" value="Genomic_DNA"/>
</dbReference>
<dbReference type="PANTHER" id="PTHR42759:SF1">
    <property type="entry name" value="MAGNESIUM-CHELATASE SUBUNIT CHLD"/>
    <property type="match status" value="1"/>
</dbReference>
<name>A2SNN0_METPP</name>
<gene>
    <name evidence="2" type="ordered locus">Mpe_B0394</name>
</gene>
<dbReference type="GO" id="GO:0005524">
    <property type="term" value="F:ATP binding"/>
    <property type="evidence" value="ECO:0007669"/>
    <property type="project" value="InterPro"/>
</dbReference>
<dbReference type="GO" id="GO:0016887">
    <property type="term" value="F:ATP hydrolysis activity"/>
    <property type="evidence" value="ECO:0007669"/>
    <property type="project" value="InterPro"/>
</dbReference>
<evidence type="ECO:0000313" key="3">
    <source>
        <dbReference type="Proteomes" id="UP000000366"/>
    </source>
</evidence>
<dbReference type="Proteomes" id="UP000000366">
    <property type="component" value="Plasmid RPME01"/>
</dbReference>
<dbReference type="InterPro" id="IPR027417">
    <property type="entry name" value="P-loop_NTPase"/>
</dbReference>
<dbReference type="Gene3D" id="3.40.50.300">
    <property type="entry name" value="P-loop containing nucleotide triphosphate hydrolases"/>
    <property type="match status" value="1"/>
</dbReference>
<dbReference type="RefSeq" id="WP_011831757.1">
    <property type="nucleotide sequence ID" value="NC_008826.1"/>
</dbReference>
<protein>
    <submittedName>
        <fullName evidence="2">Cobalamin biosynthesis CobS-like protein</fullName>
    </submittedName>
</protein>
<feature type="domain" description="ATPase dynein-related AAA" evidence="1">
    <location>
        <begin position="161"/>
        <end position="243"/>
    </location>
</feature>
<dbReference type="PANTHER" id="PTHR42759">
    <property type="entry name" value="MOXR FAMILY PROTEIN"/>
    <property type="match status" value="1"/>
</dbReference>
<dbReference type="InterPro" id="IPR050764">
    <property type="entry name" value="CbbQ/NirQ/NorQ/GpvN"/>
</dbReference>
<dbReference type="KEGG" id="mpt:Mpe_B0394"/>
<evidence type="ECO:0000259" key="1">
    <source>
        <dbReference type="Pfam" id="PF07728"/>
    </source>
</evidence>
<organism evidence="2 3">
    <name type="scientific">Methylibium petroleiphilum (strain ATCC BAA-1232 / LMG 22953 / PM1)</name>
    <dbReference type="NCBI Taxonomy" id="420662"/>
    <lineage>
        <taxon>Bacteria</taxon>
        <taxon>Pseudomonadati</taxon>
        <taxon>Pseudomonadota</taxon>
        <taxon>Betaproteobacteria</taxon>
        <taxon>Burkholderiales</taxon>
        <taxon>Sphaerotilaceae</taxon>
        <taxon>Methylibium</taxon>
    </lineage>
</organism>
<geneLocation type="plasmid" evidence="2 3">
    <name>RPME01</name>
</geneLocation>
<sequence length="375" mass="40313">MEIVKKSVADVFGINDAAFAKTAVKVFPSTPDTPKSTPDFIFVADTLRRMMVWAASVSLPAGHFGAQMKRNLMVYGPTGCGKTKLIQEFCARTGRSLFRFQCNEDTEPSALFGTWKLCRPIVKEEVAEDAGIIERGIAGIARSIEKLAVAIKKSTGVGPEMTFVDGPVLRWARTPNSVLLLDEKDQLLPSVAMSLNGVLDGDDIVVPETGERITPAPGCLIAATGNTNGRGSAGGNGGSAALYKGVKRQNIATLDRYFVIEAHYLSEAEEKQLLMKQVRIPEAAAEAMAKLASSIRKRFLGLNEDPGGGAAPMEFTITTRNLLNWGMSYSLLANTGMSSQLAFKEGLRMTLLDFGSADERKAVEDAWDNIVGTAA</sequence>
<dbReference type="eggNOG" id="COG0714">
    <property type="taxonomic scope" value="Bacteria"/>
</dbReference>
<keyword evidence="3" id="KW-1185">Reference proteome</keyword>